<dbReference type="Proteomes" id="UP000235672">
    <property type="component" value="Unassembled WGS sequence"/>
</dbReference>
<sequence length="120" mass="13548">MSFLACSNVLAEAFGLKIGQPAALKSNLLRTYGEAIQDLCTAEMLLEAASEGPAYSSPRYYGMLAFAFYDSIHLRRCPTVQLEFGEKAPNVEKKRLEIDDEAAEMWTYWNKRFCHLRDAA</sequence>
<dbReference type="AlphaFoldDB" id="A0A2J6PNF4"/>
<organism evidence="1 2">
    <name type="scientific">Hyaloscypha hepaticicola</name>
    <dbReference type="NCBI Taxonomy" id="2082293"/>
    <lineage>
        <taxon>Eukaryota</taxon>
        <taxon>Fungi</taxon>
        <taxon>Dikarya</taxon>
        <taxon>Ascomycota</taxon>
        <taxon>Pezizomycotina</taxon>
        <taxon>Leotiomycetes</taxon>
        <taxon>Helotiales</taxon>
        <taxon>Hyaloscyphaceae</taxon>
        <taxon>Hyaloscypha</taxon>
    </lineage>
</organism>
<gene>
    <name evidence="1" type="ORF">NA56DRAFT_709669</name>
</gene>
<proteinExistence type="predicted"/>
<name>A0A2J6PNF4_9HELO</name>
<evidence type="ECO:0000313" key="2">
    <source>
        <dbReference type="Proteomes" id="UP000235672"/>
    </source>
</evidence>
<reference evidence="1 2" key="1">
    <citation type="submission" date="2016-05" db="EMBL/GenBank/DDBJ databases">
        <title>A degradative enzymes factory behind the ericoid mycorrhizal symbiosis.</title>
        <authorList>
            <consortium name="DOE Joint Genome Institute"/>
            <person name="Martino E."/>
            <person name="Morin E."/>
            <person name="Grelet G."/>
            <person name="Kuo A."/>
            <person name="Kohler A."/>
            <person name="Daghino S."/>
            <person name="Barry K."/>
            <person name="Choi C."/>
            <person name="Cichocki N."/>
            <person name="Clum A."/>
            <person name="Copeland A."/>
            <person name="Hainaut M."/>
            <person name="Haridas S."/>
            <person name="Labutti K."/>
            <person name="Lindquist E."/>
            <person name="Lipzen A."/>
            <person name="Khouja H.-R."/>
            <person name="Murat C."/>
            <person name="Ohm R."/>
            <person name="Olson A."/>
            <person name="Spatafora J."/>
            <person name="Veneault-Fourrey C."/>
            <person name="Henrissat B."/>
            <person name="Grigoriev I."/>
            <person name="Martin F."/>
            <person name="Perotto S."/>
        </authorList>
    </citation>
    <scope>NUCLEOTIDE SEQUENCE [LARGE SCALE GENOMIC DNA]</scope>
    <source>
        <strain evidence="1 2">UAMH 7357</strain>
    </source>
</reference>
<protein>
    <submittedName>
        <fullName evidence="1">Uncharacterized protein</fullName>
    </submittedName>
</protein>
<accession>A0A2J6PNF4</accession>
<evidence type="ECO:0000313" key="1">
    <source>
        <dbReference type="EMBL" id="PMD15539.1"/>
    </source>
</evidence>
<keyword evidence="2" id="KW-1185">Reference proteome</keyword>
<dbReference type="EMBL" id="KZ613512">
    <property type="protein sequence ID" value="PMD15539.1"/>
    <property type="molecule type" value="Genomic_DNA"/>
</dbReference>